<dbReference type="InterPro" id="IPR006118">
    <property type="entry name" value="Recombinase_CS"/>
</dbReference>
<reference evidence="6" key="1">
    <citation type="journal article" date="2014" name="Int. J. Syst. Evol. Microbiol.">
        <title>Complete genome of a new Firmicutes species belonging to the dominant human colonic microbiota ('Ruminococcus bicirculans') reveals two chromosomes and a selective capacity to utilize plant glucans.</title>
        <authorList>
            <consortium name="NISC Comparative Sequencing Program"/>
            <person name="Wegmann U."/>
            <person name="Louis P."/>
            <person name="Goesmann A."/>
            <person name="Henrissat B."/>
            <person name="Duncan S.H."/>
            <person name="Flint H.J."/>
        </authorList>
    </citation>
    <scope>NUCLEOTIDE SEQUENCE</scope>
    <source>
        <strain evidence="6">NBRC 113428</strain>
    </source>
</reference>
<dbReference type="CDD" id="cd03768">
    <property type="entry name" value="SR_ResInv"/>
    <property type="match status" value="1"/>
</dbReference>
<dbReference type="RefSeq" id="WP_132446697.1">
    <property type="nucleotide sequence ID" value="NZ_JBHSWA010000002.1"/>
</dbReference>
<dbReference type="InterPro" id="IPR050639">
    <property type="entry name" value="SSR_resolvase"/>
</dbReference>
<keyword evidence="3" id="KW-0233">DNA recombination</keyword>
<dbReference type="EMBL" id="JBHSWA010000002">
    <property type="protein sequence ID" value="MFC6643340.1"/>
    <property type="molecule type" value="Genomic_DNA"/>
</dbReference>
<protein>
    <submittedName>
        <fullName evidence="6">Recombinase family protein</fullName>
    </submittedName>
</protein>
<sequence>MRCGYARVSTADQRHDLQVDALQQRGCEEIVQEVMSGAKSLAKRDALLSRLVEGDELVVWRLDRLGRSTLDVLEQLEDLQHRGIRFVTLEGNFDTGTPMGKTMLTIMASLAELERETLRERVKSGLEAARRRGAELGRRRSLNASQREQIVTWRAEGQSWRQIQQLFGGPNAISIRTLQRATGAQ</sequence>
<evidence type="ECO:0000256" key="3">
    <source>
        <dbReference type="ARBA" id="ARBA00023172"/>
    </source>
</evidence>
<dbReference type="PROSITE" id="PS00398">
    <property type="entry name" value="RECOMBINASES_2"/>
    <property type="match status" value="1"/>
</dbReference>
<evidence type="ECO:0000313" key="8">
    <source>
        <dbReference type="Proteomes" id="UP001596403"/>
    </source>
</evidence>
<feature type="active site" description="O-(5'-phospho-DNA)-serine intermediate" evidence="4">
    <location>
        <position position="9"/>
    </location>
</feature>
<evidence type="ECO:0000313" key="7">
    <source>
        <dbReference type="EMBL" id="MFC6643340.1"/>
    </source>
</evidence>
<dbReference type="Proteomes" id="UP001596403">
    <property type="component" value="Unassembled WGS sequence"/>
</dbReference>
<dbReference type="PROSITE" id="PS00397">
    <property type="entry name" value="RECOMBINASES_1"/>
    <property type="match status" value="1"/>
</dbReference>
<keyword evidence="2" id="KW-0238">DNA-binding</keyword>
<evidence type="ECO:0000313" key="6">
    <source>
        <dbReference type="EMBL" id="MFC6643304.1"/>
    </source>
</evidence>
<proteinExistence type="predicted"/>
<dbReference type="Pfam" id="PF00239">
    <property type="entry name" value="Resolvase"/>
    <property type="match status" value="1"/>
</dbReference>
<accession>A0ABW1Z1M2</accession>
<comment type="caution">
    <text evidence="6">The sequence shown here is derived from an EMBL/GenBank/DDBJ whole genome shotgun (WGS) entry which is preliminary data.</text>
</comment>
<dbReference type="Gene3D" id="3.40.50.1390">
    <property type="entry name" value="Resolvase, N-terminal catalytic domain"/>
    <property type="match status" value="1"/>
</dbReference>
<gene>
    <name evidence="6" type="ORF">ACFQAU_18000</name>
    <name evidence="7" type="ORF">ACFQAU_18195</name>
</gene>
<evidence type="ECO:0000259" key="5">
    <source>
        <dbReference type="PROSITE" id="PS51736"/>
    </source>
</evidence>
<name>A0ABW1Z1M2_9RHOB</name>
<dbReference type="InterPro" id="IPR006119">
    <property type="entry name" value="Resolv_N"/>
</dbReference>
<dbReference type="PANTHER" id="PTHR30461">
    <property type="entry name" value="DNA-INVERTASE FROM LAMBDOID PROPHAGE"/>
    <property type="match status" value="1"/>
</dbReference>
<keyword evidence="8" id="KW-1185">Reference proteome</keyword>
<evidence type="ECO:0000256" key="2">
    <source>
        <dbReference type="ARBA" id="ARBA00023125"/>
    </source>
</evidence>
<dbReference type="InterPro" id="IPR036162">
    <property type="entry name" value="Resolvase-like_N_sf"/>
</dbReference>
<dbReference type="PROSITE" id="PS51736">
    <property type="entry name" value="RECOMBINASES_3"/>
    <property type="match status" value="1"/>
</dbReference>
<reference evidence="8" key="2">
    <citation type="journal article" date="2019" name="Int. J. Syst. Evol. Microbiol.">
        <title>The Global Catalogue of Microorganisms (GCM) 10K type strain sequencing project: providing services to taxonomists for standard genome sequencing and annotation.</title>
        <authorList>
            <consortium name="The Broad Institute Genomics Platform"/>
            <consortium name="The Broad Institute Genome Sequencing Center for Infectious Disease"/>
            <person name="Wu L."/>
            <person name="Ma J."/>
        </authorList>
    </citation>
    <scope>NUCLEOTIDE SEQUENCE [LARGE SCALE GENOMIC DNA]</scope>
    <source>
        <strain evidence="8">NBRC 111368</strain>
    </source>
</reference>
<keyword evidence="1" id="KW-0229">DNA integration</keyword>
<organism evidence="6 8">
    <name type="scientific">Sulfitobacter profundi</name>
    <dbReference type="NCBI Taxonomy" id="2679961"/>
    <lineage>
        <taxon>Bacteria</taxon>
        <taxon>Pseudomonadati</taxon>
        <taxon>Pseudomonadota</taxon>
        <taxon>Alphaproteobacteria</taxon>
        <taxon>Rhodobacterales</taxon>
        <taxon>Roseobacteraceae</taxon>
        <taxon>Sulfitobacter</taxon>
    </lineage>
</organism>
<evidence type="ECO:0000256" key="1">
    <source>
        <dbReference type="ARBA" id="ARBA00022908"/>
    </source>
</evidence>
<reference evidence="6" key="3">
    <citation type="submission" date="2024-09" db="EMBL/GenBank/DDBJ databases">
        <authorList>
            <person name="Sun Q."/>
            <person name="Mori K."/>
        </authorList>
    </citation>
    <scope>NUCLEOTIDE SEQUENCE</scope>
    <source>
        <strain evidence="6">NBRC 113428</strain>
    </source>
</reference>
<dbReference type="SUPFAM" id="SSF53041">
    <property type="entry name" value="Resolvase-like"/>
    <property type="match status" value="1"/>
</dbReference>
<dbReference type="EMBL" id="JBHSWA010000002">
    <property type="protein sequence ID" value="MFC6643304.1"/>
    <property type="molecule type" value="Genomic_DNA"/>
</dbReference>
<dbReference type="SMART" id="SM00857">
    <property type="entry name" value="Resolvase"/>
    <property type="match status" value="1"/>
</dbReference>
<feature type="domain" description="Resolvase/invertase-type recombinase catalytic" evidence="5">
    <location>
        <begin position="1"/>
        <end position="133"/>
    </location>
</feature>
<evidence type="ECO:0000256" key="4">
    <source>
        <dbReference type="PROSITE-ProRule" id="PRU10137"/>
    </source>
</evidence>
<dbReference type="PANTHER" id="PTHR30461:SF2">
    <property type="entry name" value="SERINE RECOMBINASE PINE-RELATED"/>
    <property type="match status" value="1"/>
</dbReference>